<evidence type="ECO:0000313" key="4">
    <source>
        <dbReference type="Proteomes" id="UP001341281"/>
    </source>
</evidence>
<dbReference type="InterPro" id="IPR036420">
    <property type="entry name" value="BRCT_dom_sf"/>
</dbReference>
<feature type="compositionally biased region" description="Low complexity" evidence="1">
    <location>
        <begin position="196"/>
        <end position="206"/>
    </location>
</feature>
<dbReference type="GO" id="GO:0042393">
    <property type="term" value="F:histone binding"/>
    <property type="evidence" value="ECO:0007669"/>
    <property type="project" value="TreeGrafter"/>
</dbReference>
<feature type="compositionally biased region" description="Basic and acidic residues" evidence="1">
    <location>
        <begin position="627"/>
        <end position="661"/>
    </location>
</feature>
<dbReference type="SMART" id="SM00292">
    <property type="entry name" value="BRCT"/>
    <property type="match status" value="1"/>
</dbReference>
<evidence type="ECO:0000313" key="3">
    <source>
        <dbReference type="EMBL" id="WVZ60990.1"/>
    </source>
</evidence>
<sequence length="1094" mass="120416">MFDYGQNARLRVGPTLSAISARAFRSSRHPLSSAGTPARRALGFWRETSTREQGGRPGGRGEDFVNQSILHTPPARPAPCVLPPWRRRRPGPSSMSICGYHSPRFSEDVAWLPQWLQPYGPPTVGEHRTDTTGVSSPSCQNCVFIGDPSQDNQKCQNAMVNACVYSGFTLHLSGDEDTVPSTPISNNVLPFSLHLSSESAAGPSPAEGDHNPQTPGTCKGPAEGLCADGQEQEVNPVSLDQFEAKDPQDNKLIEVASKEFSKQLDTKRHKKHDVSGGKIDVRKLRNADVNEAIELAIAASEAMVITEMILDDSQSDKLAAAALEAAIHVKEARKQFFFEEPEHVCRSSDNGLDETDWLAELDEAEMVDVFEDIGLSHVHVACSYQDQNTGHLKQQNSHTSCPPCDADAHISGDASSEMQNKRWNSQNADSDDHVSDSFPNNQSAGVLPNESTPCSDSVRQAALGKTISCSRNEKTGLQESPQNKAALHGTLGAILIYQNIHKEVGGVAAQMNVGPKKHVKRLFEEETSFISESISMDECPTSIASSMEIVASSRESFHCKTEGLHEGNDGAETEELCCQVVCPSLDPLCSIVPCSISCDEGPSSQAPVPKKIEGNEGNEGPTGLDPECEHSKGEEKEFVHPEGSPRIECEHSKGEEKEFVHPEGSPRMQDLDGEAGPSCVPLVMSLECNAPFRQKKYSSLRPFSTIATKSNILGNTSNCNADVTVCWQERFTPNILNKNVQRVQATKQLIENSVEAESLQDFSRVQKKPYYPQDASEDQIRAPWEVCRSTENLNVGKQYLKRKRVQFFEAKRSSRTKSSRRMLTKSRFSRSDSRIEETLETREYNDNKGAIFQGVEFLLTGFPYQKEKEIESLIRKCGGYVLSKVPLYPLDKRKNMAGIPSWKPPIVLSPKKVSTAKFLYGCAIDACMLYPNWLFDSLQASIMLPPGKYLIRQRNAQKHGFALGRPPRPKCDTLIFDGVGFLIHGKISFCSKFSNIVKHGGGQVFISLHGLVQSLKDGSTSHGIILVASEASASRHLSHCGLEHDIKTAPASWIIGSLFSGKLIPLKKDRCASFRRIKMPSFQPQHVIDMSQEI</sequence>
<dbReference type="AlphaFoldDB" id="A0AAQ3SUD9"/>
<dbReference type="PROSITE" id="PS50172">
    <property type="entry name" value="BRCT"/>
    <property type="match status" value="1"/>
</dbReference>
<reference evidence="3 4" key="1">
    <citation type="submission" date="2024-02" db="EMBL/GenBank/DDBJ databases">
        <title>High-quality chromosome-scale genome assembly of Pensacola bahiagrass (Paspalum notatum Flugge var. saurae).</title>
        <authorList>
            <person name="Vega J.M."/>
            <person name="Podio M."/>
            <person name="Orjuela J."/>
            <person name="Siena L.A."/>
            <person name="Pessino S.C."/>
            <person name="Combes M.C."/>
            <person name="Mariac C."/>
            <person name="Albertini E."/>
            <person name="Pupilli F."/>
            <person name="Ortiz J.P.A."/>
            <person name="Leblanc O."/>
        </authorList>
    </citation>
    <scope>NUCLEOTIDE SEQUENCE [LARGE SCALE GENOMIC DNA]</scope>
    <source>
        <strain evidence="3">R1</strain>
        <tissue evidence="3">Leaf</tissue>
    </source>
</reference>
<gene>
    <name evidence="3" type="ORF">U9M48_010932</name>
</gene>
<evidence type="ECO:0000259" key="2">
    <source>
        <dbReference type="PROSITE" id="PS50172"/>
    </source>
</evidence>
<name>A0AAQ3SUD9_PASNO</name>
<dbReference type="InterPro" id="IPR001357">
    <property type="entry name" value="BRCT_dom"/>
</dbReference>
<dbReference type="Gene3D" id="3.40.50.10190">
    <property type="entry name" value="BRCT domain"/>
    <property type="match status" value="2"/>
</dbReference>
<feature type="domain" description="BRCT" evidence="2">
    <location>
        <begin position="847"/>
        <end position="951"/>
    </location>
</feature>
<organism evidence="3 4">
    <name type="scientific">Paspalum notatum var. saurae</name>
    <dbReference type="NCBI Taxonomy" id="547442"/>
    <lineage>
        <taxon>Eukaryota</taxon>
        <taxon>Viridiplantae</taxon>
        <taxon>Streptophyta</taxon>
        <taxon>Embryophyta</taxon>
        <taxon>Tracheophyta</taxon>
        <taxon>Spermatophyta</taxon>
        <taxon>Magnoliopsida</taxon>
        <taxon>Liliopsida</taxon>
        <taxon>Poales</taxon>
        <taxon>Poaceae</taxon>
        <taxon>PACMAD clade</taxon>
        <taxon>Panicoideae</taxon>
        <taxon>Andropogonodae</taxon>
        <taxon>Paspaleae</taxon>
        <taxon>Paspalinae</taxon>
        <taxon>Paspalum</taxon>
    </lineage>
</organism>
<dbReference type="Proteomes" id="UP001341281">
    <property type="component" value="Chromosome 02"/>
</dbReference>
<dbReference type="EMBL" id="CP144746">
    <property type="protein sequence ID" value="WVZ60990.1"/>
    <property type="molecule type" value="Genomic_DNA"/>
</dbReference>
<dbReference type="FunFam" id="3.40.50.10190:FF:000090">
    <property type="entry name" value="BRCA1 C Terminus domain containing protein expressed"/>
    <property type="match status" value="1"/>
</dbReference>
<evidence type="ECO:0000256" key="1">
    <source>
        <dbReference type="SAM" id="MobiDB-lite"/>
    </source>
</evidence>
<dbReference type="FunFam" id="3.40.50.10190:FF:000081">
    <property type="entry name" value="BRCA1 C Terminus domain containing protein expressed"/>
    <property type="match status" value="1"/>
</dbReference>
<dbReference type="PANTHER" id="PTHR15321">
    <property type="entry name" value="TUMOR SUPPRESSOR P53-BINDING PROTEIN 1"/>
    <property type="match status" value="1"/>
</dbReference>
<feature type="region of interest" description="Disordered" evidence="1">
    <location>
        <begin position="196"/>
        <end position="224"/>
    </location>
</feature>
<feature type="region of interest" description="Disordered" evidence="1">
    <location>
        <begin position="410"/>
        <end position="455"/>
    </location>
</feature>
<dbReference type="PANTHER" id="PTHR15321:SF3">
    <property type="entry name" value="TP53-BINDING PROTEIN 1"/>
    <property type="match status" value="1"/>
</dbReference>
<keyword evidence="4" id="KW-1185">Reference proteome</keyword>
<feature type="compositionally biased region" description="Polar residues" evidence="1">
    <location>
        <begin position="437"/>
        <end position="455"/>
    </location>
</feature>
<feature type="region of interest" description="Disordered" evidence="1">
    <location>
        <begin position="601"/>
        <end position="666"/>
    </location>
</feature>
<dbReference type="InterPro" id="IPR047252">
    <property type="entry name" value="TP53BP1-like"/>
</dbReference>
<feature type="compositionally biased region" description="Polar residues" evidence="1">
    <location>
        <begin position="413"/>
        <end position="428"/>
    </location>
</feature>
<dbReference type="GO" id="GO:0045944">
    <property type="term" value="P:positive regulation of transcription by RNA polymerase II"/>
    <property type="evidence" value="ECO:0007669"/>
    <property type="project" value="TreeGrafter"/>
</dbReference>
<proteinExistence type="predicted"/>
<dbReference type="GO" id="GO:0000077">
    <property type="term" value="P:DNA damage checkpoint signaling"/>
    <property type="evidence" value="ECO:0007669"/>
    <property type="project" value="TreeGrafter"/>
</dbReference>
<dbReference type="GO" id="GO:0005634">
    <property type="term" value="C:nucleus"/>
    <property type="evidence" value="ECO:0007669"/>
    <property type="project" value="TreeGrafter"/>
</dbReference>
<dbReference type="SUPFAM" id="SSF52113">
    <property type="entry name" value="BRCT domain"/>
    <property type="match status" value="2"/>
</dbReference>
<accession>A0AAQ3SUD9</accession>
<protein>
    <recommendedName>
        <fullName evidence="2">BRCT domain-containing protein</fullName>
    </recommendedName>
</protein>